<feature type="region of interest" description="Disordered" evidence="1">
    <location>
        <begin position="160"/>
        <end position="211"/>
    </location>
</feature>
<evidence type="ECO:0000256" key="1">
    <source>
        <dbReference type="SAM" id="MobiDB-lite"/>
    </source>
</evidence>
<name>A0A7S4AGJ8_9STRA</name>
<protein>
    <submittedName>
        <fullName evidence="2">Uncharacterized protein</fullName>
    </submittedName>
</protein>
<dbReference type="EMBL" id="HBIX01009796">
    <property type="protein sequence ID" value="CAE0714672.1"/>
    <property type="molecule type" value="Transcribed_RNA"/>
</dbReference>
<feature type="compositionally biased region" description="Acidic residues" evidence="1">
    <location>
        <begin position="175"/>
        <end position="196"/>
    </location>
</feature>
<proteinExistence type="predicted"/>
<dbReference type="AlphaFoldDB" id="A0A7S4AGJ8"/>
<sequence length="234" mass="26694">MSDITKSSRKMVGQSLQFFLFLVVASEFFTRLGMVNAFSTIPLKLYPSHTFLCTRKGHVKICGRQQRETQRGQRLFSATPPLSPLSNNDDYDYDDFTTEEVTNMHNAIVSLSEEFDDDVRRARLQQIMEAALSGPERGSKRFVVLFDRVLTQVGEKVQQEAREKYAEQPAALADESTEDGDNSTEPVSENDEDENAENNPEDKEPRQKSLDELKLWSLVDMMIQSKTIIKKNKS</sequence>
<reference evidence="2" key="1">
    <citation type="submission" date="2021-01" db="EMBL/GenBank/DDBJ databases">
        <authorList>
            <person name="Corre E."/>
            <person name="Pelletier E."/>
            <person name="Niang G."/>
            <person name="Scheremetjew M."/>
            <person name="Finn R."/>
            <person name="Kale V."/>
            <person name="Holt S."/>
            <person name="Cochrane G."/>
            <person name="Meng A."/>
            <person name="Brown T."/>
            <person name="Cohen L."/>
        </authorList>
    </citation>
    <scope>NUCLEOTIDE SEQUENCE</scope>
    <source>
        <strain evidence="2">10249 10 AB</strain>
    </source>
</reference>
<evidence type="ECO:0000313" key="2">
    <source>
        <dbReference type="EMBL" id="CAE0714672.1"/>
    </source>
</evidence>
<accession>A0A7S4AGJ8</accession>
<organism evidence="2">
    <name type="scientific">Pseudo-nitzschia australis</name>
    <dbReference type="NCBI Taxonomy" id="44445"/>
    <lineage>
        <taxon>Eukaryota</taxon>
        <taxon>Sar</taxon>
        <taxon>Stramenopiles</taxon>
        <taxon>Ochrophyta</taxon>
        <taxon>Bacillariophyta</taxon>
        <taxon>Bacillariophyceae</taxon>
        <taxon>Bacillariophycidae</taxon>
        <taxon>Bacillariales</taxon>
        <taxon>Bacillariaceae</taxon>
        <taxon>Pseudo-nitzschia</taxon>
    </lineage>
</organism>
<feature type="compositionally biased region" description="Basic and acidic residues" evidence="1">
    <location>
        <begin position="200"/>
        <end position="211"/>
    </location>
</feature>
<gene>
    <name evidence="2" type="ORF">PAUS00366_LOCUS7424</name>
</gene>